<evidence type="ECO:0000313" key="3">
    <source>
        <dbReference type="EMBL" id="XAE42999.1"/>
    </source>
</evidence>
<evidence type="ECO:0000256" key="2">
    <source>
        <dbReference type="SAM" id="Phobius"/>
    </source>
</evidence>
<protein>
    <submittedName>
        <fullName evidence="3">Uncharacterized protein</fullName>
    </submittedName>
</protein>
<proteinExistence type="predicted"/>
<evidence type="ECO:0000256" key="1">
    <source>
        <dbReference type="SAM" id="MobiDB-lite"/>
    </source>
</evidence>
<evidence type="ECO:0000313" key="4">
    <source>
        <dbReference type="Proteomes" id="UP001449795"/>
    </source>
</evidence>
<feature type="region of interest" description="Disordered" evidence="1">
    <location>
        <begin position="151"/>
        <end position="175"/>
    </location>
</feature>
<keyword evidence="2" id="KW-1133">Transmembrane helix</keyword>
<sequence>MNLRFIDWIWRVRGSLPLSPELSTDRTFERLDVLFQVPGTTYTRDRGKLIFRKKNQPAQDKMSIFDSGTLSVEDYGKGRRLNYNLLSRTLLLCFLAPALFFVFAKIFEFTRDHQKLTHTATVLHANSATTATDGKANATLKKNAIVPMSPIDKFLGVPEPDKKDPSKDDDEEKAKKKFSSTPAYVFCGLFSFLYVVGRILENYLIKREIVKAISILPIILFVFY</sequence>
<name>A0ABZ3D608_9PROT</name>
<dbReference type="EMBL" id="CP152276">
    <property type="protein sequence ID" value="XAE42999.1"/>
    <property type="molecule type" value="Genomic_DNA"/>
</dbReference>
<dbReference type="Proteomes" id="UP001449795">
    <property type="component" value="Chromosome"/>
</dbReference>
<feature type="transmembrane region" description="Helical" evidence="2">
    <location>
        <begin position="85"/>
        <end position="107"/>
    </location>
</feature>
<keyword evidence="2" id="KW-0812">Transmembrane</keyword>
<keyword evidence="2" id="KW-0472">Membrane</keyword>
<gene>
    <name evidence="3" type="ORF">AAC691_00460</name>
</gene>
<feature type="transmembrane region" description="Helical" evidence="2">
    <location>
        <begin position="183"/>
        <end position="200"/>
    </location>
</feature>
<accession>A0ABZ3D608</accession>
<organism evidence="3 4">
    <name type="scientific">Nguyenibacter vanlangensis</name>
    <dbReference type="NCBI Taxonomy" id="1216886"/>
    <lineage>
        <taxon>Bacteria</taxon>
        <taxon>Pseudomonadati</taxon>
        <taxon>Pseudomonadota</taxon>
        <taxon>Alphaproteobacteria</taxon>
        <taxon>Acetobacterales</taxon>
        <taxon>Acetobacteraceae</taxon>
        <taxon>Nguyenibacter</taxon>
    </lineage>
</organism>
<reference evidence="3 4" key="1">
    <citation type="submission" date="2024-04" db="EMBL/GenBank/DDBJ databases">
        <title>Complete genome sequence of Nguyenibacter vanlangesis HBCM-1154, a strain capable of nitrogen fixation, IAA production, and phosphorus solubilization isolated from sugarcane soil.</title>
        <authorList>
            <person name="MY HANH P."/>
        </authorList>
    </citation>
    <scope>NUCLEOTIDE SEQUENCE [LARGE SCALE GENOMIC DNA]</scope>
    <source>
        <strain evidence="3 4">HBCM 1154</strain>
    </source>
</reference>
<keyword evidence="4" id="KW-1185">Reference proteome</keyword>
<dbReference type="RefSeq" id="WP_342628600.1">
    <property type="nucleotide sequence ID" value="NZ_CP152276.1"/>
</dbReference>